<keyword evidence="1" id="KW-0862">Zinc</keyword>
<evidence type="ECO:0000256" key="1">
    <source>
        <dbReference type="PROSITE-ProRule" id="PRU00042"/>
    </source>
</evidence>
<feature type="compositionally biased region" description="Basic and acidic residues" evidence="2">
    <location>
        <begin position="1"/>
        <end position="16"/>
    </location>
</feature>
<proteinExistence type="predicted"/>
<dbReference type="Gene3D" id="3.30.160.60">
    <property type="entry name" value="Classic Zinc Finger"/>
    <property type="match status" value="1"/>
</dbReference>
<protein>
    <submittedName>
        <fullName evidence="4">ZNF511</fullName>
    </submittedName>
</protein>
<comment type="caution">
    <text evidence="4">The sequence shown here is derived from an EMBL/GenBank/DDBJ whole genome shotgun (WGS) entry which is preliminary data.</text>
</comment>
<dbReference type="PROSITE" id="PS00028">
    <property type="entry name" value="ZINC_FINGER_C2H2_1"/>
    <property type="match status" value="1"/>
</dbReference>
<feature type="compositionally biased region" description="Low complexity" evidence="2">
    <location>
        <begin position="17"/>
        <end position="28"/>
    </location>
</feature>
<dbReference type="PROSITE" id="PS50157">
    <property type="entry name" value="ZINC_FINGER_C2H2_2"/>
    <property type="match status" value="1"/>
</dbReference>
<keyword evidence="5" id="KW-1185">Reference proteome</keyword>
<evidence type="ECO:0000313" key="4">
    <source>
        <dbReference type="EMBL" id="KAI5964512.1"/>
    </source>
</evidence>
<sequence length="143" mass="16579">MGKRSREEDYAVEDRLPQTQPSSSSPTQCPYCSTMIYGYVGFQNHFLTFHEYQCLSCDKIFPSRYILELHIDEYHNPFSKLHGTKVREGKEIDEASILLRCLCETCDMTFNSSQLRTDHLIEHHNYPETFPFNITSDGIASTP</sequence>
<feature type="domain" description="C2H2-type" evidence="3">
    <location>
        <begin position="52"/>
        <end position="75"/>
    </location>
</feature>
<keyword evidence="1" id="KW-0863">Zinc-finger</keyword>
<dbReference type="SMART" id="SM00355">
    <property type="entry name" value="ZnF_C2H2"/>
    <property type="match status" value="3"/>
</dbReference>
<evidence type="ECO:0000313" key="5">
    <source>
        <dbReference type="Proteomes" id="UP001204833"/>
    </source>
</evidence>
<accession>A0AAD5BI32</accession>
<name>A0AAD5BI32_9ASCO</name>
<gene>
    <name evidence="4" type="ORF">KGF57_001004</name>
</gene>
<dbReference type="PANTHER" id="PTHR21354">
    <property type="entry name" value="ZINC FINGER PROTEIN 511"/>
    <property type="match status" value="1"/>
</dbReference>
<dbReference type="InterPro" id="IPR013087">
    <property type="entry name" value="Znf_C2H2_type"/>
</dbReference>
<dbReference type="EMBL" id="JAIHNG010000047">
    <property type="protein sequence ID" value="KAI5964512.1"/>
    <property type="molecule type" value="Genomic_DNA"/>
</dbReference>
<dbReference type="AlphaFoldDB" id="A0AAD5BI32"/>
<dbReference type="GO" id="GO:0008270">
    <property type="term" value="F:zinc ion binding"/>
    <property type="evidence" value="ECO:0007669"/>
    <property type="project" value="UniProtKB-KW"/>
</dbReference>
<dbReference type="PANTHER" id="PTHR21354:SF0">
    <property type="entry name" value="ZINC FINGER PROTEIN 511"/>
    <property type="match status" value="1"/>
</dbReference>
<dbReference type="GeneID" id="76149063"/>
<keyword evidence="1" id="KW-0479">Metal-binding</keyword>
<dbReference type="Proteomes" id="UP001204833">
    <property type="component" value="Unassembled WGS sequence"/>
</dbReference>
<evidence type="ECO:0000256" key="2">
    <source>
        <dbReference type="SAM" id="MobiDB-lite"/>
    </source>
</evidence>
<feature type="region of interest" description="Disordered" evidence="2">
    <location>
        <begin position="1"/>
        <end position="28"/>
    </location>
</feature>
<reference evidence="4 5" key="1">
    <citation type="journal article" date="2022" name="DNA Res.">
        <title>Genome analysis of five recently described species of the CUG-Ser clade uncovers Candida theae as a new hybrid lineage with pathogenic potential in the Candida parapsilosis species complex.</title>
        <authorList>
            <person name="Mixao V."/>
            <person name="Del Olmo V."/>
            <person name="Hegedusova E."/>
            <person name="Saus E."/>
            <person name="Pryszcz L."/>
            <person name="Cillingova A."/>
            <person name="Nosek J."/>
            <person name="Gabaldon T."/>
        </authorList>
    </citation>
    <scope>NUCLEOTIDE SEQUENCE [LARGE SCALE GENOMIC DNA]</scope>
    <source>
        <strain evidence="4 5">CBS 12239</strain>
    </source>
</reference>
<dbReference type="RefSeq" id="XP_051610519.1">
    <property type="nucleotide sequence ID" value="XM_051750166.1"/>
</dbReference>
<dbReference type="Pfam" id="PF12874">
    <property type="entry name" value="zf-met"/>
    <property type="match status" value="1"/>
</dbReference>
<evidence type="ECO:0000259" key="3">
    <source>
        <dbReference type="PROSITE" id="PS50157"/>
    </source>
</evidence>
<organism evidence="4 5">
    <name type="scientific">Candida theae</name>
    <dbReference type="NCBI Taxonomy" id="1198502"/>
    <lineage>
        <taxon>Eukaryota</taxon>
        <taxon>Fungi</taxon>
        <taxon>Dikarya</taxon>
        <taxon>Ascomycota</taxon>
        <taxon>Saccharomycotina</taxon>
        <taxon>Pichiomycetes</taxon>
        <taxon>Debaryomycetaceae</taxon>
        <taxon>Candida/Lodderomyces clade</taxon>
        <taxon>Candida</taxon>
    </lineage>
</organism>
<dbReference type="InterPro" id="IPR039258">
    <property type="entry name" value="ZNF511"/>
</dbReference>